<evidence type="ECO:0000259" key="1">
    <source>
        <dbReference type="PROSITE" id="PS50879"/>
    </source>
</evidence>
<evidence type="ECO:0000313" key="2">
    <source>
        <dbReference type="EMBL" id="MBV7390195.1"/>
    </source>
</evidence>
<name>A0ABS6TBC5_9ENTE</name>
<dbReference type="InterPro" id="IPR002156">
    <property type="entry name" value="RNaseH_domain"/>
</dbReference>
<dbReference type="RefSeq" id="WP_218325244.1">
    <property type="nucleotide sequence ID" value="NZ_JAHUZB010000002.1"/>
</dbReference>
<reference evidence="2 3" key="1">
    <citation type="submission" date="2021-06" db="EMBL/GenBank/DDBJ databases">
        <title>Enterococcus alishanensis sp. nov., a novel lactic acid bacterium isolated from fresh coffee beans.</title>
        <authorList>
            <person name="Chen Y.-S."/>
        </authorList>
    </citation>
    <scope>NUCLEOTIDE SEQUENCE [LARGE SCALE GENOMIC DNA]</scope>
    <source>
        <strain evidence="2 3">ALS3</strain>
    </source>
</reference>
<evidence type="ECO:0000313" key="3">
    <source>
        <dbReference type="Proteomes" id="UP000774130"/>
    </source>
</evidence>
<dbReference type="PROSITE" id="PS50879">
    <property type="entry name" value="RNASE_H_1"/>
    <property type="match status" value="1"/>
</dbReference>
<gene>
    <name evidence="2" type="ORF">KUA55_05845</name>
</gene>
<accession>A0ABS6TBC5</accession>
<proteinExistence type="predicted"/>
<dbReference type="Proteomes" id="UP000774130">
    <property type="component" value="Unassembled WGS sequence"/>
</dbReference>
<keyword evidence="3" id="KW-1185">Reference proteome</keyword>
<feature type="domain" description="RNase H type-1" evidence="1">
    <location>
        <begin position="1"/>
        <end position="128"/>
    </location>
</feature>
<comment type="caution">
    <text evidence="2">The sequence shown here is derived from an EMBL/GenBank/DDBJ whole genome shotgun (WGS) entry which is preliminary data.</text>
</comment>
<protein>
    <submittedName>
        <fullName evidence="2">Reverse transcriptase-like protein</fullName>
    </submittedName>
</protein>
<dbReference type="EMBL" id="JAHUZB010000002">
    <property type="protein sequence ID" value="MBV7390195.1"/>
    <property type="molecule type" value="Genomic_DNA"/>
</dbReference>
<sequence>MIKIFTDAATNPQLKKSGGGIVIIKDQEQIQLNYILTAGSNHEAELEIILRALDYLIEKDWRNDSILLYSDSKTAIKILDQNSTKNNLFLSYLKEFNQKSPLFSLLVLQWIPESKNKGADHLARQGLQKALKNR</sequence>
<organism evidence="2 3">
    <name type="scientific">Enterococcus alishanensis</name>
    <dbReference type="NCBI Taxonomy" id="1303817"/>
    <lineage>
        <taxon>Bacteria</taxon>
        <taxon>Bacillati</taxon>
        <taxon>Bacillota</taxon>
        <taxon>Bacilli</taxon>
        <taxon>Lactobacillales</taxon>
        <taxon>Enterococcaceae</taxon>
        <taxon>Enterococcus</taxon>
    </lineage>
</organism>
<dbReference type="Pfam" id="PF13456">
    <property type="entry name" value="RVT_3"/>
    <property type="match status" value="1"/>
</dbReference>